<dbReference type="GO" id="GO:0033167">
    <property type="term" value="C:ARC complex"/>
    <property type="evidence" value="ECO:0007669"/>
    <property type="project" value="InterPro"/>
</dbReference>
<gene>
    <name evidence="2" type="ORF">BDV25DRAFT_141100</name>
</gene>
<keyword evidence="3" id="KW-1185">Reference proteome</keyword>
<evidence type="ECO:0000256" key="1">
    <source>
        <dbReference type="SAM" id="MobiDB-lite"/>
    </source>
</evidence>
<dbReference type="OrthoDB" id="435402at2759"/>
<evidence type="ECO:0000313" key="2">
    <source>
        <dbReference type="EMBL" id="KAE8149153.1"/>
    </source>
</evidence>
<organism evidence="2 3">
    <name type="scientific">Aspergillus avenaceus</name>
    <dbReference type="NCBI Taxonomy" id="36643"/>
    <lineage>
        <taxon>Eukaryota</taxon>
        <taxon>Fungi</taxon>
        <taxon>Dikarya</taxon>
        <taxon>Ascomycota</taxon>
        <taxon>Pezizomycotina</taxon>
        <taxon>Eurotiomycetes</taxon>
        <taxon>Eurotiomycetidae</taxon>
        <taxon>Eurotiales</taxon>
        <taxon>Aspergillaceae</taxon>
        <taxon>Aspergillus</taxon>
        <taxon>Aspergillus subgen. Circumdati</taxon>
    </lineage>
</organism>
<reference evidence="2 3" key="1">
    <citation type="submission" date="2019-04" db="EMBL/GenBank/DDBJ databases">
        <title>Friends and foes A comparative genomics study of 23 Aspergillus species from section Flavi.</title>
        <authorList>
            <consortium name="DOE Joint Genome Institute"/>
            <person name="Kjaerbolling I."/>
            <person name="Vesth T."/>
            <person name="Frisvad J.C."/>
            <person name="Nybo J.L."/>
            <person name="Theobald S."/>
            <person name="Kildgaard S."/>
            <person name="Isbrandt T."/>
            <person name="Kuo A."/>
            <person name="Sato A."/>
            <person name="Lyhne E.K."/>
            <person name="Kogle M.E."/>
            <person name="Wiebenga A."/>
            <person name="Kun R.S."/>
            <person name="Lubbers R.J."/>
            <person name="Makela M.R."/>
            <person name="Barry K."/>
            <person name="Chovatia M."/>
            <person name="Clum A."/>
            <person name="Daum C."/>
            <person name="Haridas S."/>
            <person name="He G."/>
            <person name="LaButti K."/>
            <person name="Lipzen A."/>
            <person name="Mondo S."/>
            <person name="Riley R."/>
            <person name="Salamov A."/>
            <person name="Simmons B.A."/>
            <person name="Magnuson J.K."/>
            <person name="Henrissat B."/>
            <person name="Mortensen U.H."/>
            <person name="Larsen T.O."/>
            <person name="Devries R.P."/>
            <person name="Grigoriev I.V."/>
            <person name="Machida M."/>
            <person name="Baker S.E."/>
            <person name="Andersen M.R."/>
        </authorList>
    </citation>
    <scope>NUCLEOTIDE SEQUENCE [LARGE SCALE GENOMIC DNA]</scope>
    <source>
        <strain evidence="2 3">IBT 18842</strain>
    </source>
</reference>
<feature type="compositionally biased region" description="Polar residues" evidence="1">
    <location>
        <begin position="42"/>
        <end position="53"/>
    </location>
</feature>
<feature type="compositionally biased region" description="Polar residues" evidence="1">
    <location>
        <begin position="1"/>
        <end position="11"/>
    </location>
</feature>
<evidence type="ECO:0000313" key="3">
    <source>
        <dbReference type="Proteomes" id="UP000325780"/>
    </source>
</evidence>
<feature type="compositionally biased region" description="Basic residues" evidence="1">
    <location>
        <begin position="67"/>
        <end position="84"/>
    </location>
</feature>
<feature type="region of interest" description="Disordered" evidence="1">
    <location>
        <begin position="1"/>
        <end position="88"/>
    </location>
</feature>
<name>A0A5N6TS19_ASPAV</name>
<accession>A0A5N6TS19</accession>
<dbReference type="AlphaFoldDB" id="A0A5N6TS19"/>
<dbReference type="GO" id="GO:0031047">
    <property type="term" value="P:regulatory ncRNA-mediated gene silencing"/>
    <property type="evidence" value="ECO:0007669"/>
    <property type="project" value="InterPro"/>
</dbReference>
<dbReference type="Proteomes" id="UP000325780">
    <property type="component" value="Unassembled WGS sequence"/>
</dbReference>
<protein>
    <submittedName>
        <fullName evidence="2">Argonaute complex, subunit Arb1</fullName>
    </submittedName>
</protein>
<dbReference type="Pfam" id="PF09692">
    <property type="entry name" value="Arb1"/>
    <property type="match status" value="1"/>
</dbReference>
<sequence>MNPLDESSNTRDLPFRPHSDVGSDQQPIEPASDATNLPAENMATSAAQSTSADVEQDMSIPVDLIKPKKKKKRSSKPKSKRGKNKPTGFEEYYVDAPMTPDEYAEEKSIYDISRPIAHRIEDALLRYEKNRRLEPERREVFLRYLAYGGVDTGPKMFAGVDNRELQQMDSEQILVAKGQTSIRDDHSHLPIDFDAVAKGYLTSYFPYYFNPDTEEMMKLATVTIRNFLSYILYHEVCPEHKENIERARISLDIANKELWKNQQFAVKSPGDFNTACSTLFGGFFNEIHVDDSCWKNPKDDSNFMSNDVARKVVKFALAGAGSNSQAHRFQELATQDALRAMLVEDIHGFEVTAVCPPDPDVREFYNHYASDLNPVGRMLARAYHDPGKPPYDLSPEEREEWENGCAPNYEFEFFLEENLLDLCYPGMKVITPVWQLNCGMHYFEDVHTAYCSNYTVLANDLMLGWKKPRVLGVGEKNDADDSGAEDNGGAKKE</sequence>
<feature type="region of interest" description="Disordered" evidence="1">
    <location>
        <begin position="473"/>
        <end position="493"/>
    </location>
</feature>
<dbReference type="InterPro" id="IPR018606">
    <property type="entry name" value="Arb1"/>
</dbReference>
<dbReference type="EMBL" id="ML742133">
    <property type="protein sequence ID" value="KAE8149153.1"/>
    <property type="molecule type" value="Genomic_DNA"/>
</dbReference>
<proteinExistence type="predicted"/>